<evidence type="ECO:0000256" key="4">
    <source>
        <dbReference type="ARBA" id="ARBA00022729"/>
    </source>
</evidence>
<dbReference type="InterPro" id="IPR016140">
    <property type="entry name" value="Bifunc_inhib/LTP/seed_store"/>
</dbReference>
<feature type="region of interest" description="Disordered" evidence="8">
    <location>
        <begin position="139"/>
        <end position="172"/>
    </location>
</feature>
<keyword evidence="6" id="KW-0325">Glycoprotein</keyword>
<evidence type="ECO:0000256" key="8">
    <source>
        <dbReference type="SAM" id="MobiDB-lite"/>
    </source>
</evidence>
<dbReference type="CDD" id="cd00010">
    <property type="entry name" value="AAI_LTSS"/>
    <property type="match status" value="1"/>
</dbReference>
<dbReference type="Proteomes" id="UP001418222">
    <property type="component" value="Unassembled WGS sequence"/>
</dbReference>
<dbReference type="GO" id="GO:0005886">
    <property type="term" value="C:plasma membrane"/>
    <property type="evidence" value="ECO:0007669"/>
    <property type="project" value="UniProtKB-SubCell"/>
</dbReference>
<comment type="subcellular location">
    <subcellularLocation>
        <location evidence="1">Cell membrane</location>
        <topology evidence="1">Lipid-anchor</topology>
        <topology evidence="1">GPI-anchor</topology>
    </subcellularLocation>
</comment>
<reference evidence="11 12" key="1">
    <citation type="journal article" date="2022" name="Nat. Plants">
        <title>Genomes of leafy and leafless Platanthera orchids illuminate the evolution of mycoheterotrophy.</title>
        <authorList>
            <person name="Li M.H."/>
            <person name="Liu K.W."/>
            <person name="Li Z."/>
            <person name="Lu H.C."/>
            <person name="Ye Q.L."/>
            <person name="Zhang D."/>
            <person name="Wang J.Y."/>
            <person name="Li Y.F."/>
            <person name="Zhong Z.M."/>
            <person name="Liu X."/>
            <person name="Yu X."/>
            <person name="Liu D.K."/>
            <person name="Tu X.D."/>
            <person name="Liu B."/>
            <person name="Hao Y."/>
            <person name="Liao X.Y."/>
            <person name="Jiang Y.T."/>
            <person name="Sun W.H."/>
            <person name="Chen J."/>
            <person name="Chen Y.Q."/>
            <person name="Ai Y."/>
            <person name="Zhai J.W."/>
            <person name="Wu S.S."/>
            <person name="Zhou Z."/>
            <person name="Hsiao Y.Y."/>
            <person name="Wu W.L."/>
            <person name="Chen Y.Y."/>
            <person name="Lin Y.F."/>
            <person name="Hsu J.L."/>
            <person name="Li C.Y."/>
            <person name="Wang Z.W."/>
            <person name="Zhao X."/>
            <person name="Zhong W.Y."/>
            <person name="Ma X.K."/>
            <person name="Ma L."/>
            <person name="Huang J."/>
            <person name="Chen G.Z."/>
            <person name="Huang M.Z."/>
            <person name="Huang L."/>
            <person name="Peng D.H."/>
            <person name="Luo Y.B."/>
            <person name="Zou S.Q."/>
            <person name="Chen S.P."/>
            <person name="Lan S."/>
            <person name="Tsai W.C."/>
            <person name="Van de Peer Y."/>
            <person name="Liu Z.J."/>
        </authorList>
    </citation>
    <scope>NUCLEOTIDE SEQUENCE [LARGE SCALE GENOMIC DNA]</scope>
    <source>
        <strain evidence="11">Lor287</strain>
    </source>
</reference>
<dbReference type="FunFam" id="1.10.110.10:FF:000001">
    <property type="entry name" value="Bifunctional inhibitor/lipid-transfer protein/seed storage 2S albumin superfamily protein"/>
    <property type="match status" value="1"/>
</dbReference>
<accession>A0AAP0G093</accession>
<gene>
    <name evidence="11" type="primary">XYP11</name>
    <name evidence="11" type="ORF">KSP39_PZI017674</name>
</gene>
<evidence type="ECO:0000313" key="11">
    <source>
        <dbReference type="EMBL" id="KAK8928783.1"/>
    </source>
</evidence>
<evidence type="ECO:0000256" key="1">
    <source>
        <dbReference type="ARBA" id="ARBA00004609"/>
    </source>
</evidence>
<evidence type="ECO:0000256" key="6">
    <source>
        <dbReference type="ARBA" id="ARBA00023180"/>
    </source>
</evidence>
<feature type="compositionally biased region" description="Low complexity" evidence="8">
    <location>
        <begin position="151"/>
        <end position="166"/>
    </location>
</feature>
<evidence type="ECO:0000256" key="7">
    <source>
        <dbReference type="ARBA" id="ARBA00023288"/>
    </source>
</evidence>
<keyword evidence="4 9" id="KW-0732">Signal</keyword>
<protein>
    <submittedName>
        <fullName evidence="11">Xylogen-like protein 11</fullName>
    </submittedName>
</protein>
<name>A0AAP0G093_9ASPA</name>
<sequence>MATDSHRILFFPILLCIITIPATLSLSPAPPPTLPQPAAAPSPAVPGTDCASSLLNLTSCLTYVEQGSNSTVPEKGCCPSLAGLVESSPICLCQLLSTSDSFGFKIDTTRALMLPTICHVQTPPVSLCNDLGIPVASPGPLSPAGGGGEQPAGSGLAPATPTTGTPSNGGDGTSAAGAATLLARLAVLATAGQAISMIFF</sequence>
<keyword evidence="3" id="KW-0472">Membrane</keyword>
<evidence type="ECO:0000256" key="9">
    <source>
        <dbReference type="SAM" id="SignalP"/>
    </source>
</evidence>
<keyword evidence="7" id="KW-0449">Lipoprotein</keyword>
<keyword evidence="5" id="KW-1015">Disulfide bond</keyword>
<keyword evidence="3" id="KW-0336">GPI-anchor</keyword>
<keyword evidence="12" id="KW-1185">Reference proteome</keyword>
<comment type="similarity">
    <text evidence="2">Belongs to the plant LTP family.</text>
</comment>
<dbReference type="Pfam" id="PF14368">
    <property type="entry name" value="LTP_2"/>
    <property type="match status" value="1"/>
</dbReference>
<feature type="signal peptide" evidence="9">
    <location>
        <begin position="1"/>
        <end position="25"/>
    </location>
</feature>
<dbReference type="Gene3D" id="1.10.110.10">
    <property type="entry name" value="Plant lipid-transfer and hydrophobic proteins"/>
    <property type="match status" value="1"/>
</dbReference>
<dbReference type="AlphaFoldDB" id="A0AAP0G093"/>
<evidence type="ECO:0000256" key="2">
    <source>
        <dbReference type="ARBA" id="ARBA00009748"/>
    </source>
</evidence>
<feature type="chain" id="PRO_5042810590" evidence="9">
    <location>
        <begin position="26"/>
        <end position="200"/>
    </location>
</feature>
<dbReference type="SMART" id="SM00499">
    <property type="entry name" value="AAI"/>
    <property type="match status" value="1"/>
</dbReference>
<dbReference type="PANTHER" id="PTHR33044">
    <property type="entry name" value="BIFUNCTIONAL INHIBITOR/LIPID-TRANSFER PROTEIN/SEED STORAGE 2S ALBUMIN SUPERFAMILY PROTEIN-RELATED"/>
    <property type="match status" value="1"/>
</dbReference>
<proteinExistence type="inferred from homology"/>
<evidence type="ECO:0000259" key="10">
    <source>
        <dbReference type="SMART" id="SM00499"/>
    </source>
</evidence>
<evidence type="ECO:0000256" key="5">
    <source>
        <dbReference type="ARBA" id="ARBA00023157"/>
    </source>
</evidence>
<dbReference type="InterPro" id="IPR036312">
    <property type="entry name" value="Bifun_inhib/LTP/seed_sf"/>
</dbReference>
<feature type="domain" description="Bifunctional inhibitor/plant lipid transfer protein/seed storage helical" evidence="10">
    <location>
        <begin position="50"/>
        <end position="128"/>
    </location>
</feature>
<dbReference type="SUPFAM" id="SSF47699">
    <property type="entry name" value="Bifunctional inhibitor/lipid-transfer protein/seed storage 2S albumin"/>
    <property type="match status" value="1"/>
</dbReference>
<dbReference type="EMBL" id="JBBWWQ010000015">
    <property type="protein sequence ID" value="KAK8928783.1"/>
    <property type="molecule type" value="Genomic_DNA"/>
</dbReference>
<comment type="caution">
    <text evidence="11">The sequence shown here is derived from an EMBL/GenBank/DDBJ whole genome shotgun (WGS) entry which is preliminary data.</text>
</comment>
<evidence type="ECO:0000256" key="3">
    <source>
        <dbReference type="ARBA" id="ARBA00022622"/>
    </source>
</evidence>
<dbReference type="InterPro" id="IPR043325">
    <property type="entry name" value="LTSS"/>
</dbReference>
<evidence type="ECO:0000313" key="12">
    <source>
        <dbReference type="Proteomes" id="UP001418222"/>
    </source>
</evidence>
<organism evidence="11 12">
    <name type="scientific">Platanthera zijinensis</name>
    <dbReference type="NCBI Taxonomy" id="2320716"/>
    <lineage>
        <taxon>Eukaryota</taxon>
        <taxon>Viridiplantae</taxon>
        <taxon>Streptophyta</taxon>
        <taxon>Embryophyta</taxon>
        <taxon>Tracheophyta</taxon>
        <taxon>Spermatophyta</taxon>
        <taxon>Magnoliopsida</taxon>
        <taxon>Liliopsida</taxon>
        <taxon>Asparagales</taxon>
        <taxon>Orchidaceae</taxon>
        <taxon>Orchidoideae</taxon>
        <taxon>Orchideae</taxon>
        <taxon>Orchidinae</taxon>
        <taxon>Platanthera</taxon>
    </lineage>
</organism>
<dbReference type="GO" id="GO:0098552">
    <property type="term" value="C:side of membrane"/>
    <property type="evidence" value="ECO:0007669"/>
    <property type="project" value="UniProtKB-KW"/>
</dbReference>